<reference evidence="11 12" key="1">
    <citation type="journal article" date="2014" name="Nature">
        <title>An environmental bacterial taxon with a large and distinct metabolic repertoire.</title>
        <authorList>
            <person name="Wilson M.C."/>
            <person name="Mori T."/>
            <person name="Ruckert C."/>
            <person name="Uria A.R."/>
            <person name="Helf M.J."/>
            <person name="Takada K."/>
            <person name="Gernert C."/>
            <person name="Steffens U.A."/>
            <person name="Heycke N."/>
            <person name="Schmitt S."/>
            <person name="Rinke C."/>
            <person name="Helfrich E.J."/>
            <person name="Brachmann A.O."/>
            <person name="Gurgui C."/>
            <person name="Wakimoto T."/>
            <person name="Kracht M."/>
            <person name="Crusemann M."/>
            <person name="Hentschel U."/>
            <person name="Abe I."/>
            <person name="Matsunaga S."/>
            <person name="Kalinowski J."/>
            <person name="Takeyama H."/>
            <person name="Piel J."/>
        </authorList>
    </citation>
    <scope>NUCLEOTIDE SEQUENCE [LARGE SCALE GENOMIC DNA]</scope>
    <source>
        <strain evidence="12">TSY2</strain>
    </source>
</reference>
<keyword evidence="8" id="KW-0594">Phospholipid biosynthesis</keyword>
<dbReference type="PANTHER" id="PTHR30309">
    <property type="entry name" value="INNER MEMBRANE PROTEIN YGIH"/>
    <property type="match status" value="1"/>
</dbReference>
<evidence type="ECO:0000256" key="4">
    <source>
        <dbReference type="ARBA" id="ARBA00022692"/>
    </source>
</evidence>
<keyword evidence="3" id="KW-0808">Transferase</keyword>
<protein>
    <recommendedName>
        <fullName evidence="13">Glycerol-3-phosphate acyltransferase</fullName>
    </recommendedName>
</protein>
<keyword evidence="4 10" id="KW-0812">Transmembrane</keyword>
<keyword evidence="6" id="KW-0443">Lipid metabolism</keyword>
<dbReference type="Pfam" id="PF02660">
    <property type="entry name" value="G3P_acyltransf"/>
    <property type="match status" value="1"/>
</dbReference>
<gene>
    <name evidence="11" type="ORF">ETSY2_18470</name>
</gene>
<dbReference type="Proteomes" id="UP000019140">
    <property type="component" value="Unassembled WGS sequence"/>
</dbReference>
<evidence type="ECO:0000256" key="1">
    <source>
        <dbReference type="ARBA" id="ARBA00022475"/>
    </source>
</evidence>
<feature type="transmembrane region" description="Helical" evidence="10">
    <location>
        <begin position="111"/>
        <end position="136"/>
    </location>
</feature>
<dbReference type="GO" id="GO:0043772">
    <property type="term" value="F:acyl-phosphate glycerol-3-phosphate acyltransferase activity"/>
    <property type="evidence" value="ECO:0007669"/>
    <property type="project" value="InterPro"/>
</dbReference>
<evidence type="ECO:0000256" key="8">
    <source>
        <dbReference type="ARBA" id="ARBA00023209"/>
    </source>
</evidence>
<accession>W4M7N4</accession>
<name>W4M7N4_9BACT</name>
<dbReference type="HOGENOM" id="CLU_081254_0_2_7"/>
<dbReference type="GO" id="GO:0005886">
    <property type="term" value="C:plasma membrane"/>
    <property type="evidence" value="ECO:0007669"/>
    <property type="project" value="InterPro"/>
</dbReference>
<dbReference type="AlphaFoldDB" id="W4M7N4"/>
<comment type="caution">
    <text evidence="11">The sequence shown here is derived from an EMBL/GenBank/DDBJ whole genome shotgun (WGS) entry which is preliminary data.</text>
</comment>
<evidence type="ECO:0000256" key="2">
    <source>
        <dbReference type="ARBA" id="ARBA00022516"/>
    </source>
</evidence>
<feature type="transmembrane region" description="Helical" evidence="10">
    <location>
        <begin position="78"/>
        <end position="99"/>
    </location>
</feature>
<evidence type="ECO:0000256" key="10">
    <source>
        <dbReference type="SAM" id="Phobius"/>
    </source>
</evidence>
<dbReference type="SMART" id="SM01207">
    <property type="entry name" value="G3P_acyltransf"/>
    <property type="match status" value="1"/>
</dbReference>
<keyword evidence="12" id="KW-1185">Reference proteome</keyword>
<evidence type="ECO:0000256" key="9">
    <source>
        <dbReference type="ARBA" id="ARBA00023264"/>
    </source>
</evidence>
<evidence type="ECO:0000313" key="12">
    <source>
        <dbReference type="Proteomes" id="UP000019140"/>
    </source>
</evidence>
<evidence type="ECO:0008006" key="13">
    <source>
        <dbReference type="Google" id="ProtNLM"/>
    </source>
</evidence>
<evidence type="ECO:0000256" key="7">
    <source>
        <dbReference type="ARBA" id="ARBA00023136"/>
    </source>
</evidence>
<dbReference type="PANTHER" id="PTHR30309:SF0">
    <property type="entry name" value="GLYCEROL-3-PHOSPHATE ACYLTRANSFERASE-RELATED"/>
    <property type="match status" value="1"/>
</dbReference>
<dbReference type="EMBL" id="AZHX01000756">
    <property type="protein sequence ID" value="ETX06220.1"/>
    <property type="molecule type" value="Genomic_DNA"/>
</dbReference>
<evidence type="ECO:0000256" key="3">
    <source>
        <dbReference type="ARBA" id="ARBA00022679"/>
    </source>
</evidence>
<dbReference type="GO" id="GO:0008654">
    <property type="term" value="P:phospholipid biosynthetic process"/>
    <property type="evidence" value="ECO:0007669"/>
    <property type="project" value="UniProtKB-KW"/>
</dbReference>
<dbReference type="HAMAP" id="MF_01043">
    <property type="entry name" value="PlsY"/>
    <property type="match status" value="1"/>
</dbReference>
<keyword evidence="1" id="KW-1003">Cell membrane</keyword>
<proteinExistence type="inferred from homology"/>
<keyword evidence="7 10" id="KW-0472">Membrane</keyword>
<evidence type="ECO:0000256" key="6">
    <source>
        <dbReference type="ARBA" id="ARBA00023098"/>
    </source>
</evidence>
<keyword evidence="5 10" id="KW-1133">Transmembrane helix</keyword>
<evidence type="ECO:0000313" key="11">
    <source>
        <dbReference type="EMBL" id="ETX06220.1"/>
    </source>
</evidence>
<feature type="transmembrane region" description="Helical" evidence="10">
    <location>
        <begin position="6"/>
        <end position="24"/>
    </location>
</feature>
<feature type="transmembrane region" description="Helical" evidence="10">
    <location>
        <begin position="53"/>
        <end position="72"/>
    </location>
</feature>
<keyword evidence="2" id="KW-0444">Lipid biosynthesis</keyword>
<keyword evidence="9" id="KW-1208">Phospholipid metabolism</keyword>
<feature type="non-terminal residue" evidence="11">
    <location>
        <position position="146"/>
    </location>
</feature>
<dbReference type="InterPro" id="IPR003811">
    <property type="entry name" value="G3P_acylTferase_PlsY"/>
</dbReference>
<evidence type="ECO:0000256" key="5">
    <source>
        <dbReference type="ARBA" id="ARBA00022989"/>
    </source>
</evidence>
<organism evidence="11 12">
    <name type="scientific">Candidatus Entotheonella gemina</name>
    <dbReference type="NCBI Taxonomy" id="1429439"/>
    <lineage>
        <taxon>Bacteria</taxon>
        <taxon>Pseudomonadati</taxon>
        <taxon>Nitrospinota/Tectimicrobiota group</taxon>
        <taxon>Candidatus Tectimicrobiota</taxon>
        <taxon>Candidatus Entotheonellia</taxon>
        <taxon>Candidatus Entotheonellales</taxon>
        <taxon>Candidatus Entotheonellaceae</taxon>
        <taxon>Candidatus Entotheonella</taxon>
    </lineage>
</organism>
<sequence length="146" mass="14755">MLSDLALILLAYLLGTVSFGLILARLKGGVDLRGQGSGSIGATNVARAMGKRAGIIALVGDCAKGLVAVLLAQAWGSSVWIIAAVATAAVLGHLFPWYAGFRGGKGVATALGVFIPTLPLPLLGAVIGFIAVVLVWRYVSAGSILA</sequence>